<keyword evidence="3" id="KW-0560">Oxidoreductase</keyword>
<dbReference type="SUPFAM" id="SSF48179">
    <property type="entry name" value="6-phosphogluconate dehydrogenase C-terminal domain-like"/>
    <property type="match status" value="1"/>
</dbReference>
<dbReference type="NCBIfam" id="NF005875">
    <property type="entry name" value="PRK07819.1"/>
    <property type="match status" value="1"/>
</dbReference>
<sequence length="286" mass="30489">MNDIHRVGVVGCGVMGSGIADVCARAGLDVLVAVSSGASVARGRQRLRDSLDHGLRKSVITEAERSDALERVTFTTDLGDLGDRQIVFETAPENELTKLDLFGALDKIVEDPDAILASNTSSIPIIRMAKATGRPGQVIGVHFFNPVPALPLVEVIESLLTDDETRARAEAFVVGTLGKQVIRSPDRAGFVINALLIPYLLSAIRMVETGFATADVIDKGMVLGCSHPMGPLKLADLIGLDTVASIAGALYEEFKDQQYSPPPLLLRMVEGGLLGKKTGRGFHIYS</sequence>
<dbReference type="SUPFAM" id="SSF51735">
    <property type="entry name" value="NAD(P)-binding Rossmann-fold domains"/>
    <property type="match status" value="1"/>
</dbReference>
<accession>A0ABV5T6F6</accession>
<evidence type="ECO:0000313" key="6">
    <source>
        <dbReference type="EMBL" id="MFB9674622.1"/>
    </source>
</evidence>
<dbReference type="Pfam" id="PF02737">
    <property type="entry name" value="3HCDH_N"/>
    <property type="match status" value="1"/>
</dbReference>
<comment type="caution">
    <text evidence="6">The sequence shown here is derived from an EMBL/GenBank/DDBJ whole genome shotgun (WGS) entry which is preliminary data.</text>
</comment>
<dbReference type="InterPro" id="IPR036291">
    <property type="entry name" value="NAD(P)-bd_dom_sf"/>
</dbReference>
<organism evidence="6 7">
    <name type="scientific">Streptosporangium vulgare</name>
    <dbReference type="NCBI Taxonomy" id="46190"/>
    <lineage>
        <taxon>Bacteria</taxon>
        <taxon>Bacillati</taxon>
        <taxon>Actinomycetota</taxon>
        <taxon>Actinomycetes</taxon>
        <taxon>Streptosporangiales</taxon>
        <taxon>Streptosporangiaceae</taxon>
        <taxon>Streptosporangium</taxon>
    </lineage>
</organism>
<dbReference type="Gene3D" id="3.40.50.720">
    <property type="entry name" value="NAD(P)-binding Rossmann-like Domain"/>
    <property type="match status" value="1"/>
</dbReference>
<dbReference type="InterPro" id="IPR006176">
    <property type="entry name" value="3-OHacyl-CoA_DH_NAD-bd"/>
</dbReference>
<dbReference type="InterPro" id="IPR022694">
    <property type="entry name" value="3-OHacyl-CoA_DH"/>
</dbReference>
<gene>
    <name evidence="6" type="ORF">ACFFRH_03905</name>
</gene>
<keyword evidence="7" id="KW-1185">Reference proteome</keyword>
<dbReference type="InterPro" id="IPR006108">
    <property type="entry name" value="3HC_DH_C"/>
</dbReference>
<evidence type="ECO:0000313" key="7">
    <source>
        <dbReference type="Proteomes" id="UP001589610"/>
    </source>
</evidence>
<name>A0ABV5T6F6_9ACTN</name>
<dbReference type="Pfam" id="PF00725">
    <property type="entry name" value="3HCDH"/>
    <property type="match status" value="1"/>
</dbReference>
<evidence type="ECO:0000256" key="3">
    <source>
        <dbReference type="ARBA" id="ARBA00023002"/>
    </source>
</evidence>
<proteinExistence type="inferred from homology"/>
<dbReference type="RefSeq" id="WP_386154181.1">
    <property type="nucleotide sequence ID" value="NZ_JBHMBS010000001.1"/>
</dbReference>
<evidence type="ECO:0000256" key="1">
    <source>
        <dbReference type="ARBA" id="ARBA00005086"/>
    </source>
</evidence>
<dbReference type="Proteomes" id="UP001589610">
    <property type="component" value="Unassembled WGS sequence"/>
</dbReference>
<reference evidence="6 7" key="1">
    <citation type="submission" date="2024-09" db="EMBL/GenBank/DDBJ databases">
        <authorList>
            <person name="Sun Q."/>
            <person name="Mori K."/>
        </authorList>
    </citation>
    <scope>NUCLEOTIDE SEQUENCE [LARGE SCALE GENOMIC DNA]</scope>
    <source>
        <strain evidence="6 7">JCM 3028</strain>
    </source>
</reference>
<evidence type="ECO:0000259" key="5">
    <source>
        <dbReference type="Pfam" id="PF02737"/>
    </source>
</evidence>
<comment type="pathway">
    <text evidence="1">Lipid metabolism; butanoate metabolism.</text>
</comment>
<dbReference type="Gene3D" id="1.10.1040.10">
    <property type="entry name" value="N-(1-d-carboxylethyl)-l-norvaline Dehydrogenase, domain 2"/>
    <property type="match status" value="1"/>
</dbReference>
<dbReference type="EMBL" id="JBHMBS010000001">
    <property type="protein sequence ID" value="MFB9674622.1"/>
    <property type="molecule type" value="Genomic_DNA"/>
</dbReference>
<feature type="domain" description="3-hydroxyacyl-CoA dehydrogenase C-terminal" evidence="4">
    <location>
        <begin position="189"/>
        <end position="284"/>
    </location>
</feature>
<comment type="similarity">
    <text evidence="2">Belongs to the 3-hydroxyacyl-CoA dehydrogenase family.</text>
</comment>
<protein>
    <submittedName>
        <fullName evidence="6">3-hydroxybutyryl-CoA dehydrogenase</fullName>
    </submittedName>
</protein>
<feature type="domain" description="3-hydroxyacyl-CoA dehydrogenase NAD binding" evidence="5">
    <location>
        <begin position="7"/>
        <end position="184"/>
    </location>
</feature>
<dbReference type="InterPro" id="IPR013328">
    <property type="entry name" value="6PGD_dom2"/>
</dbReference>
<evidence type="ECO:0000256" key="2">
    <source>
        <dbReference type="ARBA" id="ARBA00009463"/>
    </source>
</evidence>
<dbReference type="PANTHER" id="PTHR48075">
    <property type="entry name" value="3-HYDROXYACYL-COA DEHYDROGENASE FAMILY PROTEIN"/>
    <property type="match status" value="1"/>
</dbReference>
<dbReference type="PIRSF" id="PIRSF000105">
    <property type="entry name" value="HCDH"/>
    <property type="match status" value="1"/>
</dbReference>
<dbReference type="PANTHER" id="PTHR48075:SF9">
    <property type="entry name" value="3-HYDROXYBUTYRYL-COA DEHYDROGENASE"/>
    <property type="match status" value="1"/>
</dbReference>
<dbReference type="InterPro" id="IPR008927">
    <property type="entry name" value="6-PGluconate_DH-like_C_sf"/>
</dbReference>
<evidence type="ECO:0000259" key="4">
    <source>
        <dbReference type="Pfam" id="PF00725"/>
    </source>
</evidence>